<keyword evidence="5" id="KW-1185">Reference proteome</keyword>
<dbReference type="CDD" id="cd02138">
    <property type="entry name" value="TdsD-like"/>
    <property type="match status" value="1"/>
</dbReference>
<comment type="similarity">
    <text evidence="1">Belongs to the nitroreductase family.</text>
</comment>
<keyword evidence="2" id="KW-0560">Oxidoreductase</keyword>
<dbReference type="EMBL" id="WSTA01000098">
    <property type="protein sequence ID" value="MWC00061.1"/>
    <property type="molecule type" value="Genomic_DNA"/>
</dbReference>
<sequence length="196" mass="21314">MTIAEPATRTADTSIPVLDVLAERWSPRSYDAEAEVPAESIRRFLEAARWAPSANNSQPSRFIVGVRGTETFDRIHDALLGFNQAWADRAGVLVVNVIETVGADGRERPFATYDLGQAVAHLSVQAHADGLHAHQMGGIDREKLREVFGLGEHLVPFSVTAVGVVGSPDQLDETLRARETAPRTRLTLEEIVLPAA</sequence>
<dbReference type="InterPro" id="IPR029479">
    <property type="entry name" value="Nitroreductase"/>
</dbReference>
<dbReference type="Pfam" id="PF00881">
    <property type="entry name" value="Nitroreductase"/>
    <property type="match status" value="1"/>
</dbReference>
<dbReference type="SUPFAM" id="SSF55469">
    <property type="entry name" value="FMN-dependent nitroreductase-like"/>
    <property type="match status" value="1"/>
</dbReference>
<organism evidence="4 5">
    <name type="scientific">Agromyces seonyuensis</name>
    <dbReference type="NCBI Taxonomy" id="2662446"/>
    <lineage>
        <taxon>Bacteria</taxon>
        <taxon>Bacillati</taxon>
        <taxon>Actinomycetota</taxon>
        <taxon>Actinomycetes</taxon>
        <taxon>Micrococcales</taxon>
        <taxon>Microbacteriaceae</taxon>
        <taxon>Agromyces</taxon>
    </lineage>
</organism>
<proteinExistence type="inferred from homology"/>
<comment type="caution">
    <text evidence="4">The sequence shown here is derived from an EMBL/GenBank/DDBJ whole genome shotgun (WGS) entry which is preliminary data.</text>
</comment>
<reference evidence="4 5" key="1">
    <citation type="submission" date="2019-12" db="EMBL/GenBank/DDBJ databases">
        <authorList>
            <person name="Kim Y.S."/>
        </authorList>
    </citation>
    <scope>NUCLEOTIDE SEQUENCE [LARGE SCALE GENOMIC DNA]</scope>
    <source>
        <strain evidence="4 5">MMS17-SY077</strain>
    </source>
</reference>
<gene>
    <name evidence="4" type="ORF">GB864_16060</name>
</gene>
<evidence type="ECO:0000259" key="3">
    <source>
        <dbReference type="Pfam" id="PF00881"/>
    </source>
</evidence>
<dbReference type="RefSeq" id="WP_160426711.1">
    <property type="nucleotide sequence ID" value="NZ_WSTA01000098.1"/>
</dbReference>
<feature type="domain" description="Nitroreductase" evidence="3">
    <location>
        <begin position="22"/>
        <end position="82"/>
    </location>
</feature>
<evidence type="ECO:0000256" key="2">
    <source>
        <dbReference type="ARBA" id="ARBA00023002"/>
    </source>
</evidence>
<protein>
    <submittedName>
        <fullName evidence="4">Nitroreductase</fullName>
    </submittedName>
</protein>
<evidence type="ECO:0000313" key="4">
    <source>
        <dbReference type="EMBL" id="MWC00061.1"/>
    </source>
</evidence>
<evidence type="ECO:0000313" key="5">
    <source>
        <dbReference type="Proteomes" id="UP000438182"/>
    </source>
</evidence>
<dbReference type="Gene3D" id="3.40.109.10">
    <property type="entry name" value="NADH Oxidase"/>
    <property type="match status" value="1"/>
</dbReference>
<dbReference type="AlphaFoldDB" id="A0A6I4P0F7"/>
<accession>A0A6I4P0F7</accession>
<dbReference type="InterPro" id="IPR000415">
    <property type="entry name" value="Nitroreductase-like"/>
</dbReference>
<dbReference type="GO" id="GO:0016491">
    <property type="term" value="F:oxidoreductase activity"/>
    <property type="evidence" value="ECO:0007669"/>
    <property type="project" value="UniProtKB-KW"/>
</dbReference>
<evidence type="ECO:0000256" key="1">
    <source>
        <dbReference type="ARBA" id="ARBA00007118"/>
    </source>
</evidence>
<name>A0A6I4P0F7_9MICO</name>
<dbReference type="PANTHER" id="PTHR43673">
    <property type="entry name" value="NAD(P)H NITROREDUCTASE YDGI-RELATED"/>
    <property type="match status" value="1"/>
</dbReference>
<dbReference type="PANTHER" id="PTHR43673:SF10">
    <property type="entry name" value="NADH DEHYDROGENASE_NAD(P)H NITROREDUCTASE XCC3605-RELATED"/>
    <property type="match status" value="1"/>
</dbReference>
<dbReference type="Proteomes" id="UP000438182">
    <property type="component" value="Unassembled WGS sequence"/>
</dbReference>